<gene>
    <name evidence="1" type="ORF">AB4876_09545</name>
</gene>
<name>A0ABV3U5L3_9GAMM</name>
<evidence type="ECO:0000313" key="1">
    <source>
        <dbReference type="EMBL" id="MEX1669156.1"/>
    </source>
</evidence>
<dbReference type="SUPFAM" id="SSF117130">
    <property type="entry name" value="CsrA-like"/>
    <property type="match status" value="1"/>
</dbReference>
<comment type="caution">
    <text evidence="1">The sequence shown here is derived from an EMBL/GenBank/DDBJ whole genome shotgun (WGS) entry which is preliminary data.</text>
</comment>
<evidence type="ECO:0000313" key="2">
    <source>
        <dbReference type="Proteomes" id="UP001557485"/>
    </source>
</evidence>
<proteinExistence type="predicted"/>
<dbReference type="InterPro" id="IPR036107">
    <property type="entry name" value="CsrA_sf"/>
</dbReference>
<accession>A0ABV3U5L3</accession>
<keyword evidence="2" id="KW-1185">Reference proteome</keyword>
<organism evidence="1 2">
    <name type="scientific">Zhongshania guokunii</name>
    <dbReference type="NCBI Taxonomy" id="641783"/>
    <lineage>
        <taxon>Bacteria</taxon>
        <taxon>Pseudomonadati</taxon>
        <taxon>Pseudomonadota</taxon>
        <taxon>Gammaproteobacteria</taxon>
        <taxon>Cellvibrionales</taxon>
        <taxon>Spongiibacteraceae</taxon>
        <taxon>Zhongshania</taxon>
    </lineage>
</organism>
<dbReference type="Proteomes" id="UP001557485">
    <property type="component" value="Unassembled WGS sequence"/>
</dbReference>
<sequence>MLVISLKVGESIRINDDTIITLIEKWTGEVALRVETDQVIIIDDTKPQFQNLYGHA</sequence>
<dbReference type="EMBL" id="JBFRYA010000007">
    <property type="protein sequence ID" value="MEX1669156.1"/>
    <property type="molecule type" value="Genomic_DNA"/>
</dbReference>
<reference evidence="1 2" key="1">
    <citation type="journal article" date="2011" name="Int. J. Syst. Evol. Microbiol.">
        <title>Zhongshania antarctica gen. nov., sp. nov. and Zhongshania guokunii sp. nov., gammaproteobacteria respectively isolated from coastal attached (fast) ice and surface seawater of the Antarctic.</title>
        <authorList>
            <person name="Li H.J."/>
            <person name="Zhang X.Y."/>
            <person name="Chen C.X."/>
            <person name="Zhang Y.J."/>
            <person name="Gao Z.M."/>
            <person name="Yu Y."/>
            <person name="Chen X.L."/>
            <person name="Chen B."/>
            <person name="Zhang Y.Z."/>
        </authorList>
    </citation>
    <scope>NUCLEOTIDE SEQUENCE [LARGE SCALE GENOMIC DNA]</scope>
    <source>
        <strain evidence="1 2">ZS6-22T</strain>
    </source>
</reference>
<dbReference type="RefSeq" id="WP_368381429.1">
    <property type="nucleotide sequence ID" value="NZ_JBFRYA010000007.1"/>
</dbReference>
<dbReference type="Gene3D" id="2.60.40.4380">
    <property type="entry name" value="Translational regulator CsrA"/>
    <property type="match status" value="1"/>
</dbReference>
<protein>
    <submittedName>
        <fullName evidence="1">Carbon storage regulator</fullName>
    </submittedName>
</protein>